<gene>
    <name evidence="3" type="ORF">SAMN05920897_102126</name>
</gene>
<dbReference type="InterPro" id="IPR011990">
    <property type="entry name" value="TPR-like_helical_dom_sf"/>
</dbReference>
<dbReference type="AlphaFoldDB" id="A0A1N6P4P3"/>
<dbReference type="EMBL" id="FTMS01000002">
    <property type="protein sequence ID" value="SIP99295.1"/>
    <property type="molecule type" value="Genomic_DNA"/>
</dbReference>
<protein>
    <submittedName>
        <fullName evidence="3">Sporulation related domain-containing protein</fullName>
    </submittedName>
</protein>
<evidence type="ECO:0000313" key="4">
    <source>
        <dbReference type="Proteomes" id="UP000186400"/>
    </source>
</evidence>
<dbReference type="SUPFAM" id="SSF48452">
    <property type="entry name" value="TPR-like"/>
    <property type="match status" value="1"/>
</dbReference>
<evidence type="ECO:0000313" key="3">
    <source>
        <dbReference type="EMBL" id="SIP99295.1"/>
    </source>
</evidence>
<proteinExistence type="predicted"/>
<accession>A0A1N6P4P3</accession>
<feature type="domain" description="SPOR" evidence="2">
    <location>
        <begin position="286"/>
        <end position="366"/>
    </location>
</feature>
<dbReference type="Gene3D" id="1.25.40.10">
    <property type="entry name" value="Tetratricopeptide repeat domain"/>
    <property type="match status" value="1"/>
</dbReference>
<evidence type="ECO:0000256" key="1">
    <source>
        <dbReference type="SAM" id="MobiDB-lite"/>
    </source>
</evidence>
<reference evidence="3 4" key="1">
    <citation type="submission" date="2017-01" db="EMBL/GenBank/DDBJ databases">
        <authorList>
            <person name="Mah S.A."/>
            <person name="Swanson W.J."/>
            <person name="Moy G.W."/>
            <person name="Vacquier V.D."/>
        </authorList>
    </citation>
    <scope>NUCLEOTIDE SEQUENCE [LARGE SCALE GENOMIC DNA]</scope>
    <source>
        <strain evidence="3 4">ASpG1</strain>
    </source>
</reference>
<name>A0A1N6P4P3_9SPIO</name>
<dbReference type="OrthoDB" id="9803982at2"/>
<dbReference type="Pfam" id="PF05036">
    <property type="entry name" value="SPOR"/>
    <property type="match status" value="1"/>
</dbReference>
<dbReference type="GO" id="GO:0042834">
    <property type="term" value="F:peptidoglycan binding"/>
    <property type="evidence" value="ECO:0007669"/>
    <property type="project" value="InterPro"/>
</dbReference>
<dbReference type="Gene3D" id="3.30.70.1070">
    <property type="entry name" value="Sporulation related repeat"/>
    <property type="match status" value="1"/>
</dbReference>
<dbReference type="Proteomes" id="UP000186400">
    <property type="component" value="Unassembled WGS sequence"/>
</dbReference>
<dbReference type="Pfam" id="PF14559">
    <property type="entry name" value="TPR_19"/>
    <property type="match status" value="1"/>
</dbReference>
<keyword evidence="4" id="KW-1185">Reference proteome</keyword>
<dbReference type="PROSITE" id="PS51724">
    <property type="entry name" value="SPOR"/>
    <property type="match status" value="1"/>
</dbReference>
<dbReference type="InterPro" id="IPR036680">
    <property type="entry name" value="SPOR-like_sf"/>
</dbReference>
<dbReference type="STRING" id="159291.SAMN05920897_102126"/>
<organism evidence="3 4">
    <name type="scientific">Alkalispirochaeta americana</name>
    <dbReference type="NCBI Taxonomy" id="159291"/>
    <lineage>
        <taxon>Bacteria</taxon>
        <taxon>Pseudomonadati</taxon>
        <taxon>Spirochaetota</taxon>
        <taxon>Spirochaetia</taxon>
        <taxon>Spirochaetales</taxon>
        <taxon>Spirochaetaceae</taxon>
        <taxon>Alkalispirochaeta</taxon>
    </lineage>
</organism>
<feature type="region of interest" description="Disordered" evidence="1">
    <location>
        <begin position="251"/>
        <end position="295"/>
    </location>
</feature>
<evidence type="ECO:0000259" key="2">
    <source>
        <dbReference type="PROSITE" id="PS51724"/>
    </source>
</evidence>
<dbReference type="InterPro" id="IPR007730">
    <property type="entry name" value="SPOR-like_dom"/>
</dbReference>
<dbReference type="RefSeq" id="WP_076487675.1">
    <property type="nucleotide sequence ID" value="NZ_FTMS01000002.1"/>
</dbReference>
<dbReference type="SUPFAM" id="SSF110997">
    <property type="entry name" value="Sporulation related repeat"/>
    <property type="match status" value="1"/>
</dbReference>
<feature type="compositionally biased region" description="Basic and acidic residues" evidence="1">
    <location>
        <begin position="273"/>
        <end position="286"/>
    </location>
</feature>
<sequence>MTVAGSGRTAGTIRIGPEGRFPWRRCAFVGLVLILSHLAHPGVDARERSSWSETLQAILERASSLEEALEPLKDRLAGIDDPREKGQALFETAQVYELSHRFSSAARWYREALERIPDFAEAALRYGGVLLELGEAESAIQILSRMIASSEDRSLQRAGAILRGRAYFLAGDTETALAHAIALADQKNEPEALFLLFDIARVLEDAELLERSRRDLAEHFGLSPEDRLVDSRGGRRSVVAAPLPSRIFQEGSAGFSMADRRPEPGAPGDAPPGEDRPAGEKPEEGRAASPLMGIQTGSFRDRENASYMLRDITALGFSGTIETAETGSGRFYRVIVTLPEGYLPADAQETVVALKEEGIEGFLVFKP</sequence>